<sequence length="152" mass="17371">MRFVIDGDGSPVKQEVIELAREFSLPVLIVTSVDHFTTKEYPDFLTFIYVDMGADGADYRIVKEIHDDDLVITQDYGLASLLLGKKVRVFHHRGTEYLAETIDGLLTQRYLSGQMRKAGKRTKGPKPFTQADRDEFTAKMRKVLRDGLMKEQ</sequence>
<accession>A0A4S3B3X4</accession>
<gene>
    <name evidence="3" type="ORF">ESZ54_03415</name>
</gene>
<comment type="similarity">
    <text evidence="1 2">Belongs to the UPF0178 family.</text>
</comment>
<reference evidence="3 4" key="1">
    <citation type="submission" date="2019-01" db="EMBL/GenBank/DDBJ databases">
        <title>Vagococcus silagei sp. nov. isolated from brewer's grain.</title>
        <authorList>
            <person name="Guu J.-R."/>
        </authorList>
    </citation>
    <scope>NUCLEOTIDE SEQUENCE [LARGE SCALE GENOMIC DNA]</scope>
    <source>
        <strain evidence="3 4">2B-2</strain>
    </source>
</reference>
<dbReference type="NCBIfam" id="NF001095">
    <property type="entry name" value="PRK00124.1"/>
    <property type="match status" value="1"/>
</dbReference>
<dbReference type="PANTHER" id="PTHR35146">
    <property type="entry name" value="UPF0178 PROTEIN YAII"/>
    <property type="match status" value="1"/>
</dbReference>
<dbReference type="RefSeq" id="WP_136136281.1">
    <property type="nucleotide sequence ID" value="NZ_SDGV01000007.1"/>
</dbReference>
<evidence type="ECO:0000256" key="1">
    <source>
        <dbReference type="ARBA" id="ARBA00008522"/>
    </source>
</evidence>
<dbReference type="PANTHER" id="PTHR35146:SF1">
    <property type="entry name" value="UPF0178 PROTEIN YAII"/>
    <property type="match status" value="1"/>
</dbReference>
<evidence type="ECO:0000256" key="2">
    <source>
        <dbReference type="HAMAP-Rule" id="MF_00489"/>
    </source>
</evidence>
<dbReference type="InterPro" id="IPR003791">
    <property type="entry name" value="UPF0178"/>
</dbReference>
<dbReference type="Pfam" id="PF02639">
    <property type="entry name" value="DUF188"/>
    <property type="match status" value="1"/>
</dbReference>
<comment type="caution">
    <text evidence="3">The sequence shown here is derived from an EMBL/GenBank/DDBJ whole genome shotgun (WGS) entry which is preliminary data.</text>
</comment>
<evidence type="ECO:0000313" key="3">
    <source>
        <dbReference type="EMBL" id="THB61834.1"/>
    </source>
</evidence>
<protein>
    <recommendedName>
        <fullName evidence="2">UPF0178 protein ESZ54_03415</fullName>
    </recommendedName>
</protein>
<keyword evidence="4" id="KW-1185">Reference proteome</keyword>
<evidence type="ECO:0000313" key="4">
    <source>
        <dbReference type="Proteomes" id="UP000310506"/>
    </source>
</evidence>
<dbReference type="AlphaFoldDB" id="A0A4S3B3X4"/>
<name>A0A4S3B3X4_9ENTE</name>
<dbReference type="HAMAP" id="MF_00489">
    <property type="entry name" value="UPF0178"/>
    <property type="match status" value="1"/>
</dbReference>
<organism evidence="3 4">
    <name type="scientific">Vagococcus silagei</name>
    <dbReference type="NCBI Taxonomy" id="2508885"/>
    <lineage>
        <taxon>Bacteria</taxon>
        <taxon>Bacillati</taxon>
        <taxon>Bacillota</taxon>
        <taxon>Bacilli</taxon>
        <taxon>Lactobacillales</taxon>
        <taxon>Enterococcaceae</taxon>
        <taxon>Vagococcus</taxon>
    </lineage>
</organism>
<dbReference type="OrthoDB" id="9798918at2"/>
<proteinExistence type="inferred from homology"/>
<dbReference type="EMBL" id="SDGV01000007">
    <property type="protein sequence ID" value="THB61834.1"/>
    <property type="molecule type" value="Genomic_DNA"/>
</dbReference>
<dbReference type="Proteomes" id="UP000310506">
    <property type="component" value="Unassembled WGS sequence"/>
</dbReference>